<keyword evidence="3" id="KW-0804">Transcription</keyword>
<dbReference type="Pfam" id="PF01022">
    <property type="entry name" value="HTH_5"/>
    <property type="match status" value="1"/>
</dbReference>
<dbReference type="AlphaFoldDB" id="A0A2K9LMR0"/>
<name>A0A2K9LMR0_9GAMM</name>
<dbReference type="SUPFAM" id="SSF46785">
    <property type="entry name" value="Winged helix' DNA-binding domain"/>
    <property type="match status" value="1"/>
</dbReference>
<dbReference type="InterPro" id="IPR036388">
    <property type="entry name" value="WH-like_DNA-bd_sf"/>
</dbReference>
<dbReference type="PANTHER" id="PTHR43132:SF2">
    <property type="entry name" value="ARSENICAL RESISTANCE OPERON REPRESSOR ARSR-RELATED"/>
    <property type="match status" value="1"/>
</dbReference>
<dbReference type="PRINTS" id="PR00778">
    <property type="entry name" value="HTHARSR"/>
</dbReference>
<dbReference type="InterPro" id="IPR036390">
    <property type="entry name" value="WH_DNA-bd_sf"/>
</dbReference>
<dbReference type="GO" id="GO:0003700">
    <property type="term" value="F:DNA-binding transcription factor activity"/>
    <property type="evidence" value="ECO:0007669"/>
    <property type="project" value="InterPro"/>
</dbReference>
<dbReference type="CDD" id="cd00090">
    <property type="entry name" value="HTH_ARSR"/>
    <property type="match status" value="1"/>
</dbReference>
<organism evidence="5 6">
    <name type="scientific">Ketobacter alkanivorans</name>
    <dbReference type="NCBI Taxonomy" id="1917421"/>
    <lineage>
        <taxon>Bacteria</taxon>
        <taxon>Pseudomonadati</taxon>
        <taxon>Pseudomonadota</taxon>
        <taxon>Gammaproteobacteria</taxon>
        <taxon>Pseudomonadales</taxon>
        <taxon>Ketobacteraceae</taxon>
        <taxon>Ketobacter</taxon>
    </lineage>
</organism>
<dbReference type="InterPro" id="IPR051011">
    <property type="entry name" value="Metal_resp_trans_reg"/>
</dbReference>
<feature type="domain" description="HTH arsR-type" evidence="4">
    <location>
        <begin position="6"/>
        <end position="102"/>
    </location>
</feature>
<protein>
    <submittedName>
        <fullName evidence="5">Transcriptional regulator</fullName>
    </submittedName>
</protein>
<keyword evidence="6" id="KW-1185">Reference proteome</keyword>
<accession>A0A2K9LMR0</accession>
<dbReference type="RefSeq" id="WP_101895021.1">
    <property type="nucleotide sequence ID" value="NZ_CP022684.1"/>
</dbReference>
<dbReference type="InterPro" id="IPR001845">
    <property type="entry name" value="HTH_ArsR_DNA-bd_dom"/>
</dbReference>
<reference evidence="6" key="1">
    <citation type="submission" date="2017-08" db="EMBL/GenBank/DDBJ databases">
        <title>Direct submision.</title>
        <authorList>
            <person name="Kim S.-J."/>
            <person name="Rhee S.-K."/>
        </authorList>
    </citation>
    <scope>NUCLEOTIDE SEQUENCE [LARGE SCALE GENOMIC DNA]</scope>
    <source>
        <strain evidence="6">GI5</strain>
    </source>
</reference>
<proteinExistence type="predicted"/>
<dbReference type="PANTHER" id="PTHR43132">
    <property type="entry name" value="ARSENICAL RESISTANCE OPERON REPRESSOR ARSR-RELATED"/>
    <property type="match status" value="1"/>
</dbReference>
<evidence type="ECO:0000256" key="2">
    <source>
        <dbReference type="ARBA" id="ARBA00023125"/>
    </source>
</evidence>
<gene>
    <name evidence="5" type="ORF">Kalk_14975</name>
</gene>
<dbReference type="SMART" id="SM00418">
    <property type="entry name" value="HTH_ARSR"/>
    <property type="match status" value="1"/>
</dbReference>
<dbReference type="NCBIfam" id="NF033788">
    <property type="entry name" value="HTH_metalloreg"/>
    <property type="match status" value="1"/>
</dbReference>
<keyword evidence="2" id="KW-0238">DNA-binding</keyword>
<evidence type="ECO:0000259" key="4">
    <source>
        <dbReference type="PROSITE" id="PS50987"/>
    </source>
</evidence>
<evidence type="ECO:0000313" key="5">
    <source>
        <dbReference type="EMBL" id="AUM13646.1"/>
    </source>
</evidence>
<dbReference type="InterPro" id="IPR011991">
    <property type="entry name" value="ArsR-like_HTH"/>
</dbReference>
<dbReference type="OrthoDB" id="9796124at2"/>
<dbReference type="Proteomes" id="UP000235116">
    <property type="component" value="Chromosome"/>
</dbReference>
<dbReference type="Gene3D" id="1.10.10.10">
    <property type="entry name" value="Winged helix-like DNA-binding domain superfamily/Winged helix DNA-binding domain"/>
    <property type="match status" value="1"/>
</dbReference>
<evidence type="ECO:0000256" key="3">
    <source>
        <dbReference type="ARBA" id="ARBA00023163"/>
    </source>
</evidence>
<keyword evidence="1" id="KW-0805">Transcription regulation</keyword>
<dbReference type="EMBL" id="CP022684">
    <property type="protein sequence ID" value="AUM13646.1"/>
    <property type="molecule type" value="Genomic_DNA"/>
</dbReference>
<sequence>MTIANLEELRHHAQDAAKLMQALSNPNRLMIMCALSQGEHCVSELNEELALSQSALSQHLAVLRKQGLVSTRRQAQTIYYSVAEGPAMDIVALLHQHFCGKS</sequence>
<evidence type="ECO:0000256" key="1">
    <source>
        <dbReference type="ARBA" id="ARBA00023015"/>
    </source>
</evidence>
<evidence type="ECO:0000313" key="6">
    <source>
        <dbReference type="Proteomes" id="UP000235116"/>
    </source>
</evidence>
<dbReference type="KEGG" id="kak:Kalk_14975"/>
<dbReference type="GO" id="GO:0003677">
    <property type="term" value="F:DNA binding"/>
    <property type="evidence" value="ECO:0007669"/>
    <property type="project" value="UniProtKB-KW"/>
</dbReference>
<dbReference type="PROSITE" id="PS50987">
    <property type="entry name" value="HTH_ARSR_2"/>
    <property type="match status" value="1"/>
</dbReference>